<proteinExistence type="predicted"/>
<dbReference type="GO" id="GO:0005739">
    <property type="term" value="C:mitochondrion"/>
    <property type="evidence" value="ECO:0007669"/>
    <property type="project" value="TreeGrafter"/>
</dbReference>
<evidence type="ECO:0000313" key="3">
    <source>
        <dbReference type="Proteomes" id="UP000054845"/>
    </source>
</evidence>
<dbReference type="GO" id="GO:0005811">
    <property type="term" value="C:lipid droplet"/>
    <property type="evidence" value="ECO:0007669"/>
    <property type="project" value="TreeGrafter"/>
</dbReference>
<feature type="transmembrane region" description="Helical" evidence="1">
    <location>
        <begin position="240"/>
        <end position="259"/>
    </location>
</feature>
<sequence>MRWKSWQRAQMILNCVGPYAKYGPPVVRATIRASRQLKAQGQNATDYADLSGEPGFIEDMVLKYHAEAEEVGSTLVPASAFDSVPSDMAVEVCKQELIRRNAVPASVEMFFALNTGGLVPGGNFGTYASAVNGFASRDKLIRTRKALYDRPAKGDRPASTGLLPTPKPQAKQLGFPKRGGILKWANEVKAYLVPFIFADPAVVRLTQSLQYKQAKQNGASGNNPRLTPIIFKAWVEVPSLRILLTLFFYGALFTLFAKFEAGRNILLQHPKLFSGGVFSKELIRDTLFCLARAAVKVTGPEVGYVATPILFVLVARIMLNQRDKVHKGVLTPAAAFKDTSLVNEISKDGRVRFRVIEN</sequence>
<keyword evidence="1" id="KW-0472">Membrane</keyword>
<reference evidence="2 3" key="1">
    <citation type="submission" date="2014-09" db="EMBL/GenBank/DDBJ databases">
        <authorList>
            <person name="Magalhaes I.L.F."/>
            <person name="Oliveira U."/>
            <person name="Santos F.R."/>
            <person name="Vidigal T.H.D.A."/>
            <person name="Brescovit A.D."/>
            <person name="Santos A.J."/>
        </authorList>
    </citation>
    <scope>NUCLEOTIDE SEQUENCE [LARGE SCALE GENOMIC DNA]</scope>
</reference>
<dbReference type="PANTHER" id="PTHR12286:SF5">
    <property type="entry name" value="SACCHAROPINE DEHYDROGENASE-LIKE OXIDOREDUCTASE"/>
    <property type="match status" value="1"/>
</dbReference>
<dbReference type="Proteomes" id="UP000054845">
    <property type="component" value="Unassembled WGS sequence"/>
</dbReference>
<keyword evidence="1" id="KW-0812">Transmembrane</keyword>
<dbReference type="PANTHER" id="PTHR12286">
    <property type="entry name" value="SACCHAROPINE DEHYDROGENASE-LIKE OXIDOREDUCTASE"/>
    <property type="match status" value="1"/>
</dbReference>
<dbReference type="EMBL" id="CCYA01000276">
    <property type="protein sequence ID" value="CEH18920.1"/>
    <property type="molecule type" value="Genomic_DNA"/>
</dbReference>
<evidence type="ECO:0000256" key="1">
    <source>
        <dbReference type="SAM" id="Phobius"/>
    </source>
</evidence>
<dbReference type="GO" id="GO:0009247">
    <property type="term" value="P:glycolipid biosynthetic process"/>
    <property type="evidence" value="ECO:0007669"/>
    <property type="project" value="TreeGrafter"/>
</dbReference>
<organism evidence="2 3">
    <name type="scientific">Ceraceosorus bombacis</name>
    <dbReference type="NCBI Taxonomy" id="401625"/>
    <lineage>
        <taxon>Eukaryota</taxon>
        <taxon>Fungi</taxon>
        <taxon>Dikarya</taxon>
        <taxon>Basidiomycota</taxon>
        <taxon>Ustilaginomycotina</taxon>
        <taxon>Exobasidiomycetes</taxon>
        <taxon>Ceraceosorales</taxon>
        <taxon>Ceraceosoraceae</taxon>
        <taxon>Ceraceosorus</taxon>
    </lineage>
</organism>
<feature type="transmembrane region" description="Helical" evidence="1">
    <location>
        <begin position="302"/>
        <end position="319"/>
    </location>
</feature>
<keyword evidence="1" id="KW-1133">Transmembrane helix</keyword>
<name>A0A0P1BRV4_9BASI</name>
<dbReference type="GO" id="GO:0005886">
    <property type="term" value="C:plasma membrane"/>
    <property type="evidence" value="ECO:0007669"/>
    <property type="project" value="TreeGrafter"/>
</dbReference>
<dbReference type="AlphaFoldDB" id="A0A0P1BRV4"/>
<dbReference type="OrthoDB" id="10268090at2759"/>
<protein>
    <submittedName>
        <fullName evidence="2">Uncharacterized membrane protein</fullName>
    </submittedName>
</protein>
<dbReference type="InterPro" id="IPR051276">
    <property type="entry name" value="Saccharopine_DH-like_oxidrdct"/>
</dbReference>
<accession>A0A0P1BRV4</accession>
<keyword evidence="3" id="KW-1185">Reference proteome</keyword>
<evidence type="ECO:0000313" key="2">
    <source>
        <dbReference type="EMBL" id="CEH18920.1"/>
    </source>
</evidence>
<dbReference type="Gene3D" id="3.40.50.720">
    <property type="entry name" value="NAD(P)-binding Rossmann-like Domain"/>
    <property type="match status" value="1"/>
</dbReference>